<dbReference type="Gene3D" id="3.40.50.720">
    <property type="entry name" value="NAD(P)-binding Rossmann-like Domain"/>
    <property type="match status" value="1"/>
</dbReference>
<accession>A0A1B8B329</accession>
<proteinExistence type="predicted"/>
<comment type="caution">
    <text evidence="3">The sequence shown here is derived from an EMBL/GenBank/DDBJ whole genome shotgun (WGS) entry which is preliminary data.</text>
</comment>
<evidence type="ECO:0000259" key="2">
    <source>
        <dbReference type="Pfam" id="PF13460"/>
    </source>
</evidence>
<dbReference type="Pfam" id="PF13460">
    <property type="entry name" value="NAD_binding_10"/>
    <property type="match status" value="1"/>
</dbReference>
<feature type="domain" description="NAD(P)-binding" evidence="2">
    <location>
        <begin position="11"/>
        <end position="170"/>
    </location>
</feature>
<keyword evidence="4" id="KW-1185">Reference proteome</keyword>
<evidence type="ECO:0000313" key="4">
    <source>
        <dbReference type="Proteomes" id="UP000091967"/>
    </source>
</evidence>
<sequence>MASNRHVLILGGNGKISRLLTVMLLQKSWTVTSLIRNPDQIDDLKKISEGLPGTHKIVVHDLITITSQEKAAAVIDEVNPDSVVFSAGPGRGTDQDTIIRIDRDAAIFFTQASVANETISHHVQVSYLGARREQAPWWTPEDWEGWKKVNSTFLGPYYEPKVAADEALVTEGGVLLGQTKQARGMTTRASTARAMALVLEQEHVKGHWLDVLDGEEDAQTAVDRYAREETECALGEPSTSFLKIHYIGIIFNMGCIPKLRLPRRLRRWFKKKNKDNQARESVELSVISRPFNVYRIDSKGNRQEMPQFLPAPADLYGQVVAPATNGTGLTYLGMPVPDGSAVTDGSGSEDSVAVDTKAKTGAQVKQQNGDTVAGPSAKDI</sequence>
<gene>
    <name evidence="3" type="ORF">FPOA_01047</name>
</gene>
<evidence type="ECO:0000256" key="1">
    <source>
        <dbReference type="SAM" id="MobiDB-lite"/>
    </source>
</evidence>
<reference evidence="3 4" key="1">
    <citation type="submission" date="2016-06" db="EMBL/GenBank/DDBJ databases">
        <title>Living apart together: crosstalk between the core and supernumerary genomes in a fungal plant pathogen.</title>
        <authorList>
            <person name="Vanheule A."/>
            <person name="Audenaert K."/>
            <person name="Warris S."/>
            <person name="Van De Geest H."/>
            <person name="Schijlen E."/>
            <person name="Hofte M."/>
            <person name="De Saeger S."/>
            <person name="Haesaert G."/>
            <person name="Waalwijk C."/>
            <person name="Van Der Lee T."/>
        </authorList>
    </citation>
    <scope>NUCLEOTIDE SEQUENCE [LARGE SCALE GENOMIC DNA]</scope>
    <source>
        <strain evidence="3 4">2516</strain>
    </source>
</reference>
<dbReference type="EMBL" id="LYXU01000001">
    <property type="protein sequence ID" value="OBS27106.1"/>
    <property type="molecule type" value="Genomic_DNA"/>
</dbReference>
<dbReference type="Proteomes" id="UP000091967">
    <property type="component" value="Unassembled WGS sequence"/>
</dbReference>
<organism evidence="3 4">
    <name type="scientific">Fusarium poae</name>
    <dbReference type="NCBI Taxonomy" id="36050"/>
    <lineage>
        <taxon>Eukaryota</taxon>
        <taxon>Fungi</taxon>
        <taxon>Dikarya</taxon>
        <taxon>Ascomycota</taxon>
        <taxon>Pezizomycotina</taxon>
        <taxon>Sordariomycetes</taxon>
        <taxon>Hypocreomycetidae</taxon>
        <taxon>Hypocreales</taxon>
        <taxon>Nectriaceae</taxon>
        <taxon>Fusarium</taxon>
    </lineage>
</organism>
<evidence type="ECO:0000313" key="3">
    <source>
        <dbReference type="EMBL" id="OBS27106.1"/>
    </source>
</evidence>
<name>A0A1B8B329_FUSPO</name>
<dbReference type="InterPro" id="IPR036291">
    <property type="entry name" value="NAD(P)-bd_dom_sf"/>
</dbReference>
<dbReference type="STRING" id="36050.A0A1B8B329"/>
<feature type="region of interest" description="Disordered" evidence="1">
    <location>
        <begin position="340"/>
        <end position="380"/>
    </location>
</feature>
<dbReference type="AlphaFoldDB" id="A0A1B8B329"/>
<dbReference type="InterPro" id="IPR016040">
    <property type="entry name" value="NAD(P)-bd_dom"/>
</dbReference>
<protein>
    <recommendedName>
        <fullName evidence="2">NAD(P)-binding domain-containing protein</fullName>
    </recommendedName>
</protein>
<dbReference type="OMA" id="KQARGMT"/>
<dbReference type="SUPFAM" id="SSF51735">
    <property type="entry name" value="NAD(P)-binding Rossmann-fold domains"/>
    <property type="match status" value="1"/>
</dbReference>